<dbReference type="Proteomes" id="UP001055811">
    <property type="component" value="Linkage Group LG02"/>
</dbReference>
<name>A0ACB9GBU3_CICIN</name>
<dbReference type="EMBL" id="CM042010">
    <property type="protein sequence ID" value="KAI3781074.1"/>
    <property type="molecule type" value="Genomic_DNA"/>
</dbReference>
<reference evidence="2" key="1">
    <citation type="journal article" date="2022" name="Mol. Ecol. Resour.">
        <title>The genomes of chicory, endive, great burdock and yacon provide insights into Asteraceae palaeo-polyploidization history and plant inulin production.</title>
        <authorList>
            <person name="Fan W."/>
            <person name="Wang S."/>
            <person name="Wang H."/>
            <person name="Wang A."/>
            <person name="Jiang F."/>
            <person name="Liu H."/>
            <person name="Zhao H."/>
            <person name="Xu D."/>
            <person name="Zhang Y."/>
        </authorList>
    </citation>
    <scope>NUCLEOTIDE SEQUENCE [LARGE SCALE GENOMIC DNA]</scope>
    <source>
        <strain evidence="2">cv. Punajuju</strain>
    </source>
</reference>
<evidence type="ECO:0000313" key="1">
    <source>
        <dbReference type="EMBL" id="KAI3781074.1"/>
    </source>
</evidence>
<reference evidence="1 2" key="2">
    <citation type="journal article" date="2022" name="Mol. Ecol. Resour.">
        <title>The genomes of chicory, endive, great burdock and yacon provide insights into Asteraceae paleo-polyploidization history and plant inulin production.</title>
        <authorList>
            <person name="Fan W."/>
            <person name="Wang S."/>
            <person name="Wang H."/>
            <person name="Wang A."/>
            <person name="Jiang F."/>
            <person name="Liu H."/>
            <person name="Zhao H."/>
            <person name="Xu D."/>
            <person name="Zhang Y."/>
        </authorList>
    </citation>
    <scope>NUCLEOTIDE SEQUENCE [LARGE SCALE GENOMIC DNA]</scope>
    <source>
        <strain evidence="2">cv. Punajuju</strain>
        <tissue evidence="1">Leaves</tissue>
    </source>
</reference>
<protein>
    <submittedName>
        <fullName evidence="1">Uncharacterized protein</fullName>
    </submittedName>
</protein>
<accession>A0ACB9GBU3</accession>
<gene>
    <name evidence="1" type="ORF">L2E82_11073</name>
</gene>
<comment type="caution">
    <text evidence="1">The sequence shown here is derived from an EMBL/GenBank/DDBJ whole genome shotgun (WGS) entry which is preliminary data.</text>
</comment>
<proteinExistence type="predicted"/>
<evidence type="ECO:0000313" key="2">
    <source>
        <dbReference type="Proteomes" id="UP001055811"/>
    </source>
</evidence>
<organism evidence="1 2">
    <name type="scientific">Cichorium intybus</name>
    <name type="common">Chicory</name>
    <dbReference type="NCBI Taxonomy" id="13427"/>
    <lineage>
        <taxon>Eukaryota</taxon>
        <taxon>Viridiplantae</taxon>
        <taxon>Streptophyta</taxon>
        <taxon>Embryophyta</taxon>
        <taxon>Tracheophyta</taxon>
        <taxon>Spermatophyta</taxon>
        <taxon>Magnoliopsida</taxon>
        <taxon>eudicotyledons</taxon>
        <taxon>Gunneridae</taxon>
        <taxon>Pentapetalae</taxon>
        <taxon>asterids</taxon>
        <taxon>campanulids</taxon>
        <taxon>Asterales</taxon>
        <taxon>Asteraceae</taxon>
        <taxon>Cichorioideae</taxon>
        <taxon>Cichorieae</taxon>
        <taxon>Cichoriinae</taxon>
        <taxon>Cichorium</taxon>
    </lineage>
</organism>
<sequence>MPDVTKSSTKSQIDQSDPLYLHPSDHPGLILVSTPFDGNGFGAWKRYVSIALSARNKLSFIEGTDKPQPTDPRYGAWRRCNDMIISWMLNSLSRDIAESVLYSETAHEIWTELDDRYGQANGAKRYQLQKNLSEIVQGNSNIATYFTRMKKYWDELNTISVIPTCTCGAAKILAQFENDQRLIQFLMGLNDDYGNIRGSILMMKPLPSINQAYTILIQDEKQREESASIKMAGNVEVSTSTRTNPRNQPLSAANFAVKMPPTSKSNQEQPKVNQEKRNWLELPNDVMANILHRIGAFDILENAQKVCTSWHKICKDPAMWRVIYIDGSLFPYIGPNVKSWTRRLQKLCKNAIDRSQGQLVDITIVDIHIDGRLQYLGQYVGDRSSQLRRLEISLCFEMDGSWIEALKKFPLLEELILYQTEISKEAIEIVGCYCPMLKTLKINDSPCGSRDKRTDEEFLRIRDEIAIAIGKNLRELRHLELIGNDMSNTGLEVILDGCRHLESLDLRLCMYVDLEGDFGKKCLDKINCLKLPNASLEGCLYRTRFPDYDVVKTWVYFQ</sequence>
<keyword evidence="2" id="KW-1185">Reference proteome</keyword>